<feature type="region of interest" description="Disordered" evidence="1">
    <location>
        <begin position="18"/>
        <end position="49"/>
    </location>
</feature>
<protein>
    <submittedName>
        <fullName evidence="2">Uncharacterized protein</fullName>
    </submittedName>
</protein>
<sequence length="62" mass="6794">MLKGFVVPYRAYMQKRGRTVFGDPPPTKTCPSCRMEDAPGGRGPLPALHHGPRRSLNFVGLA</sequence>
<dbReference type="Proteomes" id="UP001501470">
    <property type="component" value="Unassembled WGS sequence"/>
</dbReference>
<evidence type="ECO:0000313" key="2">
    <source>
        <dbReference type="EMBL" id="GAA1573733.1"/>
    </source>
</evidence>
<dbReference type="EMBL" id="BAAAQD010000051">
    <property type="protein sequence ID" value="GAA1573733.1"/>
    <property type="molecule type" value="Genomic_DNA"/>
</dbReference>
<accession>A0ABN2DCZ5</accession>
<organism evidence="2 3">
    <name type="scientific">Dactylosporangium maewongense</name>
    <dbReference type="NCBI Taxonomy" id="634393"/>
    <lineage>
        <taxon>Bacteria</taxon>
        <taxon>Bacillati</taxon>
        <taxon>Actinomycetota</taxon>
        <taxon>Actinomycetes</taxon>
        <taxon>Micromonosporales</taxon>
        <taxon>Micromonosporaceae</taxon>
        <taxon>Dactylosporangium</taxon>
    </lineage>
</organism>
<name>A0ABN2DCZ5_9ACTN</name>
<evidence type="ECO:0000313" key="3">
    <source>
        <dbReference type="Proteomes" id="UP001501470"/>
    </source>
</evidence>
<comment type="caution">
    <text evidence="2">The sequence shown here is derived from an EMBL/GenBank/DDBJ whole genome shotgun (WGS) entry which is preliminary data.</text>
</comment>
<gene>
    <name evidence="2" type="ORF">GCM10009827_114550</name>
</gene>
<keyword evidence="3" id="KW-1185">Reference proteome</keyword>
<proteinExistence type="predicted"/>
<evidence type="ECO:0000256" key="1">
    <source>
        <dbReference type="SAM" id="MobiDB-lite"/>
    </source>
</evidence>
<reference evidence="2 3" key="1">
    <citation type="journal article" date="2019" name="Int. J. Syst. Evol. Microbiol.">
        <title>The Global Catalogue of Microorganisms (GCM) 10K type strain sequencing project: providing services to taxonomists for standard genome sequencing and annotation.</title>
        <authorList>
            <consortium name="The Broad Institute Genomics Platform"/>
            <consortium name="The Broad Institute Genome Sequencing Center for Infectious Disease"/>
            <person name="Wu L."/>
            <person name="Ma J."/>
        </authorList>
    </citation>
    <scope>NUCLEOTIDE SEQUENCE [LARGE SCALE GENOMIC DNA]</scope>
    <source>
        <strain evidence="2 3">JCM 15933</strain>
    </source>
</reference>